<accession>W5TNY3</accession>
<dbReference type="KEGG" id="nno:NONO_c60730"/>
<feature type="region of interest" description="Disordered" evidence="1">
    <location>
        <begin position="76"/>
        <end position="100"/>
    </location>
</feature>
<dbReference type="AlphaFoldDB" id="W5TNY3"/>
<dbReference type="STRING" id="1415166.NONO_c60730"/>
<feature type="region of interest" description="Disordered" evidence="1">
    <location>
        <begin position="1"/>
        <end position="60"/>
    </location>
</feature>
<evidence type="ECO:0000256" key="1">
    <source>
        <dbReference type="SAM" id="MobiDB-lite"/>
    </source>
</evidence>
<name>W5TNY3_9NOCA</name>
<organism evidence="2 3">
    <name type="scientific">Nocardia nova SH22a</name>
    <dbReference type="NCBI Taxonomy" id="1415166"/>
    <lineage>
        <taxon>Bacteria</taxon>
        <taxon>Bacillati</taxon>
        <taxon>Actinomycetota</taxon>
        <taxon>Actinomycetes</taxon>
        <taxon>Mycobacteriales</taxon>
        <taxon>Nocardiaceae</taxon>
        <taxon>Nocardia</taxon>
    </lineage>
</organism>
<feature type="compositionally biased region" description="Low complexity" evidence="1">
    <location>
        <begin position="1"/>
        <end position="18"/>
    </location>
</feature>
<feature type="compositionally biased region" description="Basic and acidic residues" evidence="1">
    <location>
        <begin position="77"/>
        <end position="100"/>
    </location>
</feature>
<keyword evidence="3" id="KW-1185">Reference proteome</keyword>
<dbReference type="OrthoDB" id="4172205at2"/>
<sequence>MTNPANPPAQTETATTAEPVPPTEPAQVTEPVKEPAAPVEPATGEPADPGAAATGTDPLAEIQRLQAEANKWQALSRKNEARAKENADKAQKYTEIEEANKTEVQRLTDRVQKAETELQQARTLALRAEKSASTGVPMALIPSGTEDEMDSAIAAYQGALSAALNSRNAQTPPAAPANLVTAPEGSTKVKQLTRADLQSMSPQEIVQAKNDGRLNELLGKST</sequence>
<dbReference type="Proteomes" id="UP000019150">
    <property type="component" value="Chromosome"/>
</dbReference>
<gene>
    <name evidence="2" type="ORF">NONO_c60730</name>
</gene>
<dbReference type="RefSeq" id="WP_148307013.1">
    <property type="nucleotide sequence ID" value="NZ_CP006850.1"/>
</dbReference>
<feature type="region of interest" description="Disordered" evidence="1">
    <location>
        <begin position="165"/>
        <end position="189"/>
    </location>
</feature>
<evidence type="ECO:0000313" key="3">
    <source>
        <dbReference type="Proteomes" id="UP000019150"/>
    </source>
</evidence>
<reference evidence="2 3" key="1">
    <citation type="journal article" date="2014" name="Appl. Environ. Microbiol.">
        <title>Insights into the Microbial Degradation of Rubber and Gutta-Percha by Analysis of the Complete Genome of Nocardia nova SH22a.</title>
        <authorList>
            <person name="Luo Q."/>
            <person name="Hiessl S."/>
            <person name="Poehlein A."/>
            <person name="Daniel R."/>
            <person name="Steinbuchel A."/>
        </authorList>
    </citation>
    <scope>NUCLEOTIDE SEQUENCE [LARGE SCALE GENOMIC DNA]</scope>
    <source>
        <strain evidence="2">SH22a</strain>
    </source>
</reference>
<proteinExistence type="predicted"/>
<dbReference type="EMBL" id="CP006850">
    <property type="protein sequence ID" value="AHH20849.1"/>
    <property type="molecule type" value="Genomic_DNA"/>
</dbReference>
<dbReference type="PATRIC" id="fig|1415166.3.peg.6249"/>
<evidence type="ECO:0000313" key="2">
    <source>
        <dbReference type="EMBL" id="AHH20849.1"/>
    </source>
</evidence>
<protein>
    <submittedName>
        <fullName evidence="2">Putative bacteriophage protein</fullName>
    </submittedName>
</protein>
<dbReference type="HOGENOM" id="CLU_1244254_0_0_11"/>
<dbReference type="eggNOG" id="ENOG50324P6">
    <property type="taxonomic scope" value="Bacteria"/>
</dbReference>
<feature type="compositionally biased region" description="Low complexity" evidence="1">
    <location>
        <begin position="25"/>
        <end position="43"/>
    </location>
</feature>